<reference evidence="2" key="2">
    <citation type="submission" date="2015-06" db="UniProtKB">
        <authorList>
            <consortium name="EnsemblPlants"/>
        </authorList>
    </citation>
    <scope>IDENTIFICATION</scope>
</reference>
<dbReference type="AlphaFoldDB" id="A0A0E0PK13"/>
<evidence type="ECO:0000256" key="1">
    <source>
        <dbReference type="SAM" id="MobiDB-lite"/>
    </source>
</evidence>
<dbReference type="EnsemblPlants" id="ORUFI05G10570.1">
    <property type="protein sequence ID" value="ORUFI05G10570.1"/>
    <property type="gene ID" value="ORUFI05G10570"/>
</dbReference>
<feature type="region of interest" description="Disordered" evidence="1">
    <location>
        <begin position="1"/>
        <end position="22"/>
    </location>
</feature>
<organism evidence="2 3">
    <name type="scientific">Oryza rufipogon</name>
    <name type="common">Brownbeard rice</name>
    <name type="synonym">Asian wild rice</name>
    <dbReference type="NCBI Taxonomy" id="4529"/>
    <lineage>
        <taxon>Eukaryota</taxon>
        <taxon>Viridiplantae</taxon>
        <taxon>Streptophyta</taxon>
        <taxon>Embryophyta</taxon>
        <taxon>Tracheophyta</taxon>
        <taxon>Spermatophyta</taxon>
        <taxon>Magnoliopsida</taxon>
        <taxon>Liliopsida</taxon>
        <taxon>Poales</taxon>
        <taxon>Poaceae</taxon>
        <taxon>BOP clade</taxon>
        <taxon>Oryzoideae</taxon>
        <taxon>Oryzeae</taxon>
        <taxon>Oryzinae</taxon>
        <taxon>Oryza</taxon>
    </lineage>
</organism>
<dbReference type="Gramene" id="ORUFI05G10570.1">
    <property type="protein sequence ID" value="ORUFI05G10570.1"/>
    <property type="gene ID" value="ORUFI05G10570"/>
</dbReference>
<sequence>MAEKTLREFTAPSTDNVPIGPQVNVGDGDFDLKTSLITMAQASPFCASLTTKQVLICNNSLKSVALSQGYLLWRQMPRFLSDVKPEDDL</sequence>
<proteinExistence type="predicted"/>
<protein>
    <submittedName>
        <fullName evidence="2">Uncharacterized protein</fullName>
    </submittedName>
</protein>
<dbReference type="Proteomes" id="UP000008022">
    <property type="component" value="Unassembled WGS sequence"/>
</dbReference>
<dbReference type="HOGENOM" id="CLU_2458699_0_0_1"/>
<evidence type="ECO:0000313" key="2">
    <source>
        <dbReference type="EnsemblPlants" id="ORUFI05G10570.1"/>
    </source>
</evidence>
<reference evidence="3" key="1">
    <citation type="submission" date="2013-06" db="EMBL/GenBank/DDBJ databases">
        <authorList>
            <person name="Zhao Q."/>
        </authorList>
    </citation>
    <scope>NUCLEOTIDE SEQUENCE</scope>
    <source>
        <strain evidence="3">cv. W1943</strain>
    </source>
</reference>
<evidence type="ECO:0000313" key="3">
    <source>
        <dbReference type="Proteomes" id="UP000008022"/>
    </source>
</evidence>
<accession>A0A0E0PK13</accession>
<keyword evidence="3" id="KW-1185">Reference proteome</keyword>
<name>A0A0E0PK13_ORYRU</name>